<gene>
    <name evidence="1" type="ORF">MSG28_000896</name>
</gene>
<organism evidence="1 2">
    <name type="scientific">Choristoneura fumiferana</name>
    <name type="common">Spruce budworm moth</name>
    <name type="synonym">Archips fumiferana</name>
    <dbReference type="NCBI Taxonomy" id="7141"/>
    <lineage>
        <taxon>Eukaryota</taxon>
        <taxon>Metazoa</taxon>
        <taxon>Ecdysozoa</taxon>
        <taxon>Arthropoda</taxon>
        <taxon>Hexapoda</taxon>
        <taxon>Insecta</taxon>
        <taxon>Pterygota</taxon>
        <taxon>Neoptera</taxon>
        <taxon>Endopterygota</taxon>
        <taxon>Lepidoptera</taxon>
        <taxon>Glossata</taxon>
        <taxon>Ditrysia</taxon>
        <taxon>Tortricoidea</taxon>
        <taxon>Tortricidae</taxon>
        <taxon>Tortricinae</taxon>
        <taxon>Choristoneura</taxon>
    </lineage>
</organism>
<dbReference type="EMBL" id="CM046131">
    <property type="protein sequence ID" value="KAI8430708.1"/>
    <property type="molecule type" value="Genomic_DNA"/>
</dbReference>
<evidence type="ECO:0000313" key="1">
    <source>
        <dbReference type="EMBL" id="KAI8430708.1"/>
    </source>
</evidence>
<protein>
    <submittedName>
        <fullName evidence="1">Uncharacterized protein</fullName>
    </submittedName>
</protein>
<proteinExistence type="predicted"/>
<comment type="caution">
    <text evidence="1">The sequence shown here is derived from an EMBL/GenBank/DDBJ whole genome shotgun (WGS) entry which is preliminary data.</text>
</comment>
<reference evidence="1 2" key="1">
    <citation type="journal article" date="2022" name="Genome Biol. Evol.">
        <title>The Spruce Budworm Genome: Reconstructing the Evolutionary History of Antifreeze Proteins.</title>
        <authorList>
            <person name="Beliveau C."/>
            <person name="Gagne P."/>
            <person name="Picq S."/>
            <person name="Vernygora O."/>
            <person name="Keeling C.I."/>
            <person name="Pinkney K."/>
            <person name="Doucet D."/>
            <person name="Wen F."/>
            <person name="Johnston J.S."/>
            <person name="Maaroufi H."/>
            <person name="Boyle B."/>
            <person name="Laroche J."/>
            <person name="Dewar K."/>
            <person name="Juretic N."/>
            <person name="Blackburn G."/>
            <person name="Nisole A."/>
            <person name="Brunet B."/>
            <person name="Brandao M."/>
            <person name="Lumley L."/>
            <person name="Duan J."/>
            <person name="Quan G."/>
            <person name="Lucarotti C.J."/>
            <person name="Roe A.D."/>
            <person name="Sperling F.A.H."/>
            <person name="Levesque R.C."/>
            <person name="Cusson M."/>
        </authorList>
    </citation>
    <scope>NUCLEOTIDE SEQUENCE [LARGE SCALE GENOMIC DNA]</scope>
    <source>
        <strain evidence="1">Glfc:IPQL:Cfum</strain>
    </source>
</reference>
<accession>A0ACC0K2T7</accession>
<keyword evidence="2" id="KW-1185">Reference proteome</keyword>
<evidence type="ECO:0000313" key="2">
    <source>
        <dbReference type="Proteomes" id="UP001064048"/>
    </source>
</evidence>
<sequence length="328" mass="35822">MQLYSAVVPTALRPCSRLQPGERLTKYCTGTASNSLFSLACQFNMLSFMRCVALPIETTFSDPRNIEAGGHYKRKCTKFGGSLYYGSAYVEYLTVRVPCTYLLFKYFVHNSHLVRFHPALPPARLLICKFQQILYGHRGGAALEACAAHAARATTPAPGAGSGTPASAARSGSCKPAGSPPKASTDMEIYVVIALMMMMMIMIKVKSERSPDKAREATSMKLNSRTLQSKSDYRCAQYMRILTNSHKISLSVYRTNHASGIQEGNVTKVGAVEADVAGVFDVALRTGDHASLDGSLAGISHAITDLFPKFAKVRHGEVWSQRNFPETF</sequence>
<dbReference type="Proteomes" id="UP001064048">
    <property type="component" value="Chromosome Z"/>
</dbReference>
<name>A0ACC0K2T7_CHOFU</name>